<dbReference type="Proteomes" id="UP000298324">
    <property type="component" value="Unassembled WGS sequence"/>
</dbReference>
<dbReference type="AlphaFoldDB" id="A0A4Y7R9Y3"/>
<evidence type="ECO:0000313" key="1">
    <source>
        <dbReference type="EMBL" id="TEB05576.1"/>
    </source>
</evidence>
<accession>A0A4Y7R9Y3</accession>
<dbReference type="RefSeq" id="WP_190240573.1">
    <property type="nucleotide sequence ID" value="NZ_QFGA01000002.1"/>
</dbReference>
<organism evidence="1 2">
    <name type="scientific">Pelotomaculum schinkii</name>
    <dbReference type="NCBI Taxonomy" id="78350"/>
    <lineage>
        <taxon>Bacteria</taxon>
        <taxon>Bacillati</taxon>
        <taxon>Bacillota</taxon>
        <taxon>Clostridia</taxon>
        <taxon>Eubacteriales</taxon>
        <taxon>Desulfotomaculaceae</taxon>
        <taxon>Pelotomaculum</taxon>
    </lineage>
</organism>
<keyword evidence="2" id="KW-1185">Reference proteome</keyword>
<sequence length="67" mass="7695">MDATIPLQQIEKLRREFKAYLSAAHPGWSENTVSMHYSDAFYAFNNNVGLDFWSCFTSDATMLEARV</sequence>
<comment type="caution">
    <text evidence="1">The sequence shown here is derived from an EMBL/GenBank/DDBJ whole genome shotgun (WGS) entry which is preliminary data.</text>
</comment>
<name>A0A4Y7R9Y3_9FIRM</name>
<evidence type="ECO:0000313" key="2">
    <source>
        <dbReference type="Proteomes" id="UP000298324"/>
    </source>
</evidence>
<gene>
    <name evidence="1" type="ORF">Psch_02617</name>
</gene>
<reference evidence="1 2" key="1">
    <citation type="journal article" date="2018" name="Environ. Microbiol.">
        <title>Novel energy conservation strategies and behaviour of Pelotomaculum schinkii driving syntrophic propionate catabolism.</title>
        <authorList>
            <person name="Hidalgo-Ahumada C.A.P."/>
            <person name="Nobu M.K."/>
            <person name="Narihiro T."/>
            <person name="Tamaki H."/>
            <person name="Liu W.T."/>
            <person name="Kamagata Y."/>
            <person name="Stams A.J.M."/>
            <person name="Imachi H."/>
            <person name="Sousa D.Z."/>
        </authorList>
    </citation>
    <scope>NUCLEOTIDE SEQUENCE [LARGE SCALE GENOMIC DNA]</scope>
    <source>
        <strain evidence="1 2">HH</strain>
    </source>
</reference>
<dbReference type="EMBL" id="QFGA01000002">
    <property type="protein sequence ID" value="TEB05576.1"/>
    <property type="molecule type" value="Genomic_DNA"/>
</dbReference>
<protein>
    <submittedName>
        <fullName evidence="1">Uncharacterized protein</fullName>
    </submittedName>
</protein>
<proteinExistence type="predicted"/>